<dbReference type="Proteomes" id="UP000682733">
    <property type="component" value="Unassembled WGS sequence"/>
</dbReference>
<dbReference type="AlphaFoldDB" id="A0A8S2FDP5"/>
<organism evidence="1 3">
    <name type="scientific">Didymodactylos carnosus</name>
    <dbReference type="NCBI Taxonomy" id="1234261"/>
    <lineage>
        <taxon>Eukaryota</taxon>
        <taxon>Metazoa</taxon>
        <taxon>Spiralia</taxon>
        <taxon>Gnathifera</taxon>
        <taxon>Rotifera</taxon>
        <taxon>Eurotatoria</taxon>
        <taxon>Bdelloidea</taxon>
        <taxon>Philodinida</taxon>
        <taxon>Philodinidae</taxon>
        <taxon>Didymodactylos</taxon>
    </lineage>
</organism>
<protein>
    <submittedName>
        <fullName evidence="1">Uncharacterized protein</fullName>
    </submittedName>
</protein>
<comment type="caution">
    <text evidence="1">The sequence shown here is derived from an EMBL/GenBank/DDBJ whole genome shotgun (WGS) entry which is preliminary data.</text>
</comment>
<accession>A0A8S2FDP5</accession>
<dbReference type="Proteomes" id="UP000677228">
    <property type="component" value="Unassembled WGS sequence"/>
</dbReference>
<gene>
    <name evidence="1" type="ORF">OVA965_LOCUS34271</name>
    <name evidence="2" type="ORF">TMI583_LOCUS35186</name>
</gene>
<evidence type="ECO:0000313" key="2">
    <source>
        <dbReference type="EMBL" id="CAF4233802.1"/>
    </source>
</evidence>
<feature type="non-terminal residue" evidence="1">
    <location>
        <position position="609"/>
    </location>
</feature>
<dbReference type="EMBL" id="CAJNOK010028591">
    <property type="protein sequence ID" value="CAF1436665.1"/>
    <property type="molecule type" value="Genomic_DNA"/>
</dbReference>
<sequence length="609" mass="69603">MHLNSNITLPLNAADNDNEGNMDTDDVCGCISAFEDVVDEEEDPESNLRNDLRPIITFPGDPEKQLYLSVTKWILNMKNSSTSESDIDMFVKDSLNVMANLSTLKRNYLSILNSKINTTYSRQKFLDEAIIIIKPKGVVLGKKQIMKFSRSKGRNVPVWKRGYYIPFIESLKQLLSMPELVDILNNQLTTTQPATAQDLNQLQTDYHDSEFCRNHPLFSSHKSIKIILYYDEIGISNSLGTRKRTVGMFYYTLANIPRYWRSQDRCIHLLACADKCDIIEFGLDDLLSDFIDSVNILQQDGIDITVKGSQNNNNSYLTTIPTTTPTTMNLKGSLLVIVGDLLALASIHGFKCGFKHASLPCFLCKTTKDELQTISNINECSHRTMDEYLDECDQLDNCATQEEFQEFSKKFGINHRSVFTFINGFDIFKQTALDSMHIYLEGICKRHLKLFFMNLADGGIWEGNYSWAKICTATGEYHYPPMNEVPNSKFSWNKDNQIPLSSAQMLSVIKNIPFIIKNILGKPPTMNGEWTCVLQLRALVCVSFSKEIDRTTKEDYHNLIEQYLNNYDDLYGVQQRLPKHHFALHFCKQLNSLGPLKFSNCLPFEKKHS</sequence>
<dbReference type="PROSITE" id="PS00018">
    <property type="entry name" value="EF_HAND_1"/>
    <property type="match status" value="1"/>
</dbReference>
<reference evidence="1" key="1">
    <citation type="submission" date="2021-02" db="EMBL/GenBank/DDBJ databases">
        <authorList>
            <person name="Nowell W R."/>
        </authorList>
    </citation>
    <scope>NUCLEOTIDE SEQUENCE</scope>
</reference>
<dbReference type="EMBL" id="CAJOBA010050388">
    <property type="protein sequence ID" value="CAF4233802.1"/>
    <property type="molecule type" value="Genomic_DNA"/>
</dbReference>
<proteinExistence type="predicted"/>
<evidence type="ECO:0000313" key="1">
    <source>
        <dbReference type="EMBL" id="CAF1436665.1"/>
    </source>
</evidence>
<dbReference type="InterPro" id="IPR018247">
    <property type="entry name" value="EF_Hand_1_Ca_BS"/>
</dbReference>
<evidence type="ECO:0000313" key="3">
    <source>
        <dbReference type="Proteomes" id="UP000677228"/>
    </source>
</evidence>
<name>A0A8S2FDP5_9BILA</name>